<feature type="transmembrane region" description="Helical" evidence="2">
    <location>
        <begin position="12"/>
        <end position="34"/>
    </location>
</feature>
<feature type="region of interest" description="Disordered" evidence="1">
    <location>
        <begin position="238"/>
        <end position="257"/>
    </location>
</feature>
<accession>A0A9W8U253</accession>
<feature type="transmembrane region" description="Helical" evidence="2">
    <location>
        <begin position="71"/>
        <end position="92"/>
    </location>
</feature>
<dbReference type="EMBL" id="JANVFU010000002">
    <property type="protein sequence ID" value="KAJ3749354.1"/>
    <property type="molecule type" value="Genomic_DNA"/>
</dbReference>
<dbReference type="Proteomes" id="UP001142393">
    <property type="component" value="Unassembled WGS sequence"/>
</dbReference>
<keyword evidence="2" id="KW-0472">Membrane</keyword>
<keyword evidence="4" id="KW-1185">Reference proteome</keyword>
<evidence type="ECO:0000313" key="3">
    <source>
        <dbReference type="EMBL" id="KAJ3749354.1"/>
    </source>
</evidence>
<name>A0A9W8U253_9AGAR</name>
<evidence type="ECO:0000313" key="4">
    <source>
        <dbReference type="Proteomes" id="UP001142393"/>
    </source>
</evidence>
<reference evidence="3 4" key="1">
    <citation type="journal article" date="2023" name="Proc. Natl. Acad. Sci. U.S.A.">
        <title>A global phylogenomic analysis of the shiitake genus Lentinula.</title>
        <authorList>
            <person name="Sierra-Patev S."/>
            <person name="Min B."/>
            <person name="Naranjo-Ortiz M."/>
            <person name="Looney B."/>
            <person name="Konkel Z."/>
            <person name="Slot J.C."/>
            <person name="Sakamoto Y."/>
            <person name="Steenwyk J.L."/>
            <person name="Rokas A."/>
            <person name="Carro J."/>
            <person name="Camarero S."/>
            <person name="Ferreira P."/>
            <person name="Molpeceres G."/>
            <person name="Ruiz-Duenas F.J."/>
            <person name="Serrano A."/>
            <person name="Henrissat B."/>
            <person name="Drula E."/>
            <person name="Hughes K.W."/>
            <person name="Mata J.L."/>
            <person name="Ishikawa N.K."/>
            <person name="Vargas-Isla R."/>
            <person name="Ushijima S."/>
            <person name="Smith C.A."/>
            <person name="Donoghue J."/>
            <person name="Ahrendt S."/>
            <person name="Andreopoulos W."/>
            <person name="He G."/>
            <person name="LaButti K."/>
            <person name="Lipzen A."/>
            <person name="Ng V."/>
            <person name="Riley R."/>
            <person name="Sandor L."/>
            <person name="Barry K."/>
            <person name="Martinez A.T."/>
            <person name="Xiao Y."/>
            <person name="Gibbons J.G."/>
            <person name="Terashima K."/>
            <person name="Grigoriev I.V."/>
            <person name="Hibbett D."/>
        </authorList>
    </citation>
    <scope>NUCLEOTIDE SEQUENCE [LARGE SCALE GENOMIC DNA]</scope>
    <source>
        <strain evidence="3 4">TFB7810</strain>
    </source>
</reference>
<gene>
    <name evidence="3" type="ORF">DFH05DRAFT_667061</name>
</gene>
<feature type="transmembrane region" description="Helical" evidence="2">
    <location>
        <begin position="40"/>
        <end position="59"/>
    </location>
</feature>
<evidence type="ECO:0000256" key="2">
    <source>
        <dbReference type="SAM" id="Phobius"/>
    </source>
</evidence>
<evidence type="ECO:0008006" key="5">
    <source>
        <dbReference type="Google" id="ProtNLM"/>
    </source>
</evidence>
<organism evidence="3 4">
    <name type="scientific">Lentinula detonsa</name>
    <dbReference type="NCBI Taxonomy" id="2804962"/>
    <lineage>
        <taxon>Eukaryota</taxon>
        <taxon>Fungi</taxon>
        <taxon>Dikarya</taxon>
        <taxon>Basidiomycota</taxon>
        <taxon>Agaricomycotina</taxon>
        <taxon>Agaricomycetes</taxon>
        <taxon>Agaricomycetidae</taxon>
        <taxon>Agaricales</taxon>
        <taxon>Marasmiineae</taxon>
        <taxon>Omphalotaceae</taxon>
        <taxon>Lentinula</taxon>
    </lineage>
</organism>
<keyword evidence="2" id="KW-1133">Transmembrane helix</keyword>
<comment type="caution">
    <text evidence="3">The sequence shown here is derived from an EMBL/GenBank/DDBJ whole genome shotgun (WGS) entry which is preliminary data.</text>
</comment>
<sequence length="293" mass="32842">MTFRLSTIRQILSVNLALTHVTCLALAIYLRHTFVSPNTIWIIGFLEVALIFLFIYSVVAKPLLKHTISVMQELCSNFAAFALNSVLSLLVVSLEVNDRDVVRLKMGLAMCVWLRIVLAVVFTHFSYTIVLFSLAMLTHFSFDKNVWRRDINSSPSPFPFPIIASMLLPCFFCRPDMTLPPFPSGPEDTSPVIRSLCTLQGTCECPEKPVLPQVLSRPEDPSPLPLTVPLDSEHITRAQRTSMPVSETRLSNISKTSRRTSITSSLVQVPNAAQRRMSFPVTLAMWSDELSEV</sequence>
<keyword evidence="2" id="KW-0812">Transmembrane</keyword>
<protein>
    <recommendedName>
        <fullName evidence="5">Transmembrane protein</fullName>
    </recommendedName>
</protein>
<proteinExistence type="predicted"/>
<dbReference type="AlphaFoldDB" id="A0A9W8U253"/>
<evidence type="ECO:0000256" key="1">
    <source>
        <dbReference type="SAM" id="MobiDB-lite"/>
    </source>
</evidence>
<feature type="compositionally biased region" description="Polar residues" evidence="1">
    <location>
        <begin position="238"/>
        <end position="250"/>
    </location>
</feature>
<feature type="transmembrane region" description="Helical" evidence="2">
    <location>
        <begin position="112"/>
        <end position="140"/>
    </location>
</feature>